<dbReference type="Proteomes" id="UP000326939">
    <property type="component" value="Chromosome 18"/>
</dbReference>
<comment type="caution">
    <text evidence="2">The sequence shown here is derived from an EMBL/GenBank/DDBJ whole genome shotgun (WGS) entry which is preliminary data.</text>
</comment>
<evidence type="ECO:0000313" key="3">
    <source>
        <dbReference type="Proteomes" id="UP000326939"/>
    </source>
</evidence>
<keyword evidence="1" id="KW-0732">Signal</keyword>
<reference evidence="3" key="1">
    <citation type="journal article" date="2019" name="Gigascience">
        <title>De novo genome assembly of the endangered Acer yangbiense, a plant species with extremely small populations endemic to Yunnan Province, China.</title>
        <authorList>
            <person name="Yang J."/>
            <person name="Wariss H.M."/>
            <person name="Tao L."/>
            <person name="Zhang R."/>
            <person name="Yun Q."/>
            <person name="Hollingsworth P."/>
            <person name="Dao Z."/>
            <person name="Luo G."/>
            <person name="Guo H."/>
            <person name="Ma Y."/>
            <person name="Sun W."/>
        </authorList>
    </citation>
    <scope>NUCLEOTIDE SEQUENCE [LARGE SCALE GENOMIC DNA]</scope>
    <source>
        <strain evidence="3">cv. br00</strain>
    </source>
</reference>
<evidence type="ECO:0000256" key="1">
    <source>
        <dbReference type="SAM" id="SignalP"/>
    </source>
</evidence>
<gene>
    <name evidence="2" type="ORF">DKX38_027691</name>
</gene>
<sequence length="134" mass="14997">MRKTPFKPVLSFLLFLCLKILFIEMGVAQNTTFIPVNVGVALDLGSDLDGKIALSCINMAVSDFYANHGDYKTRMVLTTRDSKKDVVGSQSGTVASAFCTPHHRIGLLCTFKRGICIWRSSDFRALSKYREKHF</sequence>
<accession>A0A5N5J8I0</accession>
<dbReference type="PANTHER" id="PTHR34836">
    <property type="entry name" value="OS06G0188250 PROTEIN"/>
    <property type="match status" value="1"/>
</dbReference>
<evidence type="ECO:0000313" key="2">
    <source>
        <dbReference type="EMBL" id="KAB5513785.1"/>
    </source>
</evidence>
<dbReference type="AlphaFoldDB" id="A0A5N5J8I0"/>
<dbReference type="PANTHER" id="PTHR34836:SF1">
    <property type="entry name" value="OS09G0428600 PROTEIN"/>
    <property type="match status" value="1"/>
</dbReference>
<feature type="chain" id="PRO_5024409346" description="Receptor ligand binding region domain-containing protein" evidence="1">
    <location>
        <begin position="29"/>
        <end position="134"/>
    </location>
</feature>
<protein>
    <recommendedName>
        <fullName evidence="4">Receptor ligand binding region domain-containing protein</fullName>
    </recommendedName>
</protein>
<organism evidence="2 3">
    <name type="scientific">Salix brachista</name>
    <dbReference type="NCBI Taxonomy" id="2182728"/>
    <lineage>
        <taxon>Eukaryota</taxon>
        <taxon>Viridiplantae</taxon>
        <taxon>Streptophyta</taxon>
        <taxon>Embryophyta</taxon>
        <taxon>Tracheophyta</taxon>
        <taxon>Spermatophyta</taxon>
        <taxon>Magnoliopsida</taxon>
        <taxon>eudicotyledons</taxon>
        <taxon>Gunneridae</taxon>
        <taxon>Pentapetalae</taxon>
        <taxon>rosids</taxon>
        <taxon>fabids</taxon>
        <taxon>Malpighiales</taxon>
        <taxon>Salicaceae</taxon>
        <taxon>Saliceae</taxon>
        <taxon>Salix</taxon>
    </lineage>
</organism>
<proteinExistence type="predicted"/>
<keyword evidence="3" id="KW-1185">Reference proteome</keyword>
<feature type="signal peptide" evidence="1">
    <location>
        <begin position="1"/>
        <end position="28"/>
    </location>
</feature>
<name>A0A5N5J8I0_9ROSI</name>
<dbReference type="InterPro" id="IPR015683">
    <property type="entry name" value="Ionotropic_Glu_rcpt"/>
</dbReference>
<evidence type="ECO:0008006" key="4">
    <source>
        <dbReference type="Google" id="ProtNLM"/>
    </source>
</evidence>
<dbReference type="EMBL" id="VDCV01000018">
    <property type="protein sequence ID" value="KAB5513785.1"/>
    <property type="molecule type" value="Genomic_DNA"/>
</dbReference>